<evidence type="ECO:0000256" key="3">
    <source>
        <dbReference type="ARBA" id="ARBA00022801"/>
    </source>
</evidence>
<dbReference type="InterPro" id="IPR025660">
    <property type="entry name" value="Pept_his_AS"/>
</dbReference>
<accession>A0A8J2RTV1</accession>
<evidence type="ECO:0008006" key="12">
    <source>
        <dbReference type="Google" id="ProtNLM"/>
    </source>
</evidence>
<evidence type="ECO:0000256" key="6">
    <source>
        <dbReference type="ARBA" id="ARBA00023157"/>
    </source>
</evidence>
<keyword evidence="5" id="KW-0865">Zymogen</keyword>
<dbReference type="SMART" id="SM00645">
    <property type="entry name" value="Pept_C1"/>
    <property type="match status" value="1"/>
</dbReference>
<protein>
    <recommendedName>
        <fullName evidence="12">Peptidase C1A papain C-terminal domain-containing protein</fullName>
    </recommendedName>
</protein>
<keyword evidence="6" id="KW-1015">Disulfide bond</keyword>
<dbReference type="InterPro" id="IPR000169">
    <property type="entry name" value="Pept_cys_AS"/>
</dbReference>
<dbReference type="SUPFAM" id="SSF54001">
    <property type="entry name" value="Cysteine proteinases"/>
    <property type="match status" value="1"/>
</dbReference>
<keyword evidence="3" id="KW-0378">Hydrolase</keyword>
<evidence type="ECO:0000313" key="10">
    <source>
        <dbReference type="EMBL" id="CAH0102896.1"/>
    </source>
</evidence>
<feature type="domain" description="Peptidase C1A papain C-terminal" evidence="8">
    <location>
        <begin position="111"/>
        <end position="336"/>
    </location>
</feature>
<evidence type="ECO:0000256" key="7">
    <source>
        <dbReference type="SAM" id="SignalP"/>
    </source>
</evidence>
<dbReference type="EMBL" id="CAKKLH010000096">
    <property type="protein sequence ID" value="CAH0102896.1"/>
    <property type="molecule type" value="Genomic_DNA"/>
</dbReference>
<dbReference type="Pfam" id="PF00112">
    <property type="entry name" value="Peptidase_C1"/>
    <property type="match status" value="1"/>
</dbReference>
<dbReference type="InterPro" id="IPR025661">
    <property type="entry name" value="Pept_asp_AS"/>
</dbReference>
<keyword evidence="11" id="KW-1185">Reference proteome</keyword>
<comment type="caution">
    <text evidence="10">The sequence shown here is derived from an EMBL/GenBank/DDBJ whole genome shotgun (WGS) entry which is preliminary data.</text>
</comment>
<evidence type="ECO:0000259" key="9">
    <source>
        <dbReference type="SMART" id="SM00848"/>
    </source>
</evidence>
<evidence type="ECO:0000259" key="8">
    <source>
        <dbReference type="SMART" id="SM00645"/>
    </source>
</evidence>
<dbReference type="CDD" id="cd02248">
    <property type="entry name" value="Peptidase_C1A"/>
    <property type="match status" value="1"/>
</dbReference>
<dbReference type="InterPro" id="IPR013128">
    <property type="entry name" value="Peptidase_C1A"/>
</dbReference>
<feature type="chain" id="PRO_5035268223" description="Peptidase C1A papain C-terminal domain-containing protein" evidence="7">
    <location>
        <begin position="18"/>
        <end position="338"/>
    </location>
</feature>
<keyword evidence="4" id="KW-0788">Thiol protease</keyword>
<evidence type="ECO:0000256" key="4">
    <source>
        <dbReference type="ARBA" id="ARBA00022807"/>
    </source>
</evidence>
<dbReference type="GO" id="GO:0008234">
    <property type="term" value="F:cysteine-type peptidase activity"/>
    <property type="evidence" value="ECO:0007669"/>
    <property type="project" value="UniProtKB-KW"/>
</dbReference>
<comment type="similarity">
    <text evidence="1">Belongs to the peptidase C1 family.</text>
</comment>
<dbReference type="PROSITE" id="PS00639">
    <property type="entry name" value="THIOL_PROTEASE_HIS"/>
    <property type="match status" value="1"/>
</dbReference>
<dbReference type="Pfam" id="PF08246">
    <property type="entry name" value="Inhibitor_I29"/>
    <property type="match status" value="1"/>
</dbReference>
<sequence length="338" mass="38188">MKFYLAILIFIVAVAIADQDDDLWKSYKKKFGKRYKPEKEIVRKKKFVKKLRAIEKNNRENKKWQMGQNKFTDFTDDEKKVLRGTKMSKRVPKTIENNETIIIDSLLKRALPTSIDYRRWKCLQPVKDQGQCGSCWSFAANTALEFSQCRKTGTAVSLSEQMAVDCDSYNLGCNGGDFTLAWQYIQEKGGAMISSSYPYVSGTTQTNGTCKFNNSAIGAKISFYDWTMPYPNATVSMTYLVNYGPLPTAMKVLDSLFDYVSGVYSDPACIVANDYDIDHAVVIVGYGTTAATSTVPAIPYWIVRNSWGANWGNKGYFLIQRGVNMCNIESWTAYVKVV</sequence>
<dbReference type="GO" id="GO:0006508">
    <property type="term" value="P:proteolysis"/>
    <property type="evidence" value="ECO:0007669"/>
    <property type="project" value="UniProtKB-KW"/>
</dbReference>
<dbReference type="Proteomes" id="UP000789390">
    <property type="component" value="Unassembled WGS sequence"/>
</dbReference>
<dbReference type="InterPro" id="IPR038765">
    <property type="entry name" value="Papain-like_cys_pep_sf"/>
</dbReference>
<evidence type="ECO:0000256" key="1">
    <source>
        <dbReference type="ARBA" id="ARBA00008455"/>
    </source>
</evidence>
<feature type="signal peptide" evidence="7">
    <location>
        <begin position="1"/>
        <end position="17"/>
    </location>
</feature>
<dbReference type="SMART" id="SM00848">
    <property type="entry name" value="Inhibitor_I29"/>
    <property type="match status" value="1"/>
</dbReference>
<evidence type="ECO:0000313" key="11">
    <source>
        <dbReference type="Proteomes" id="UP000789390"/>
    </source>
</evidence>
<name>A0A8J2RTV1_9CRUS</name>
<dbReference type="PRINTS" id="PR00705">
    <property type="entry name" value="PAPAIN"/>
</dbReference>
<keyword evidence="7" id="KW-0732">Signal</keyword>
<dbReference type="PANTHER" id="PTHR12411">
    <property type="entry name" value="CYSTEINE PROTEASE FAMILY C1-RELATED"/>
    <property type="match status" value="1"/>
</dbReference>
<proteinExistence type="inferred from homology"/>
<dbReference type="InterPro" id="IPR013201">
    <property type="entry name" value="Prot_inhib_I29"/>
</dbReference>
<reference evidence="10" key="1">
    <citation type="submission" date="2021-11" db="EMBL/GenBank/DDBJ databases">
        <authorList>
            <person name="Schell T."/>
        </authorList>
    </citation>
    <scope>NUCLEOTIDE SEQUENCE</scope>
    <source>
        <strain evidence="10">M5</strain>
    </source>
</reference>
<evidence type="ECO:0000256" key="2">
    <source>
        <dbReference type="ARBA" id="ARBA00022670"/>
    </source>
</evidence>
<dbReference type="InterPro" id="IPR039417">
    <property type="entry name" value="Peptidase_C1A_papain-like"/>
</dbReference>
<dbReference type="OrthoDB" id="10253408at2759"/>
<organism evidence="10 11">
    <name type="scientific">Daphnia galeata</name>
    <dbReference type="NCBI Taxonomy" id="27404"/>
    <lineage>
        <taxon>Eukaryota</taxon>
        <taxon>Metazoa</taxon>
        <taxon>Ecdysozoa</taxon>
        <taxon>Arthropoda</taxon>
        <taxon>Crustacea</taxon>
        <taxon>Branchiopoda</taxon>
        <taxon>Diplostraca</taxon>
        <taxon>Cladocera</taxon>
        <taxon>Anomopoda</taxon>
        <taxon>Daphniidae</taxon>
        <taxon>Daphnia</taxon>
    </lineage>
</organism>
<dbReference type="AlphaFoldDB" id="A0A8J2RTV1"/>
<dbReference type="InterPro" id="IPR000668">
    <property type="entry name" value="Peptidase_C1A_C"/>
</dbReference>
<evidence type="ECO:0000256" key="5">
    <source>
        <dbReference type="ARBA" id="ARBA00023145"/>
    </source>
</evidence>
<feature type="domain" description="Cathepsin propeptide inhibitor" evidence="9">
    <location>
        <begin position="24"/>
        <end position="79"/>
    </location>
</feature>
<dbReference type="Gene3D" id="3.90.70.10">
    <property type="entry name" value="Cysteine proteinases"/>
    <property type="match status" value="1"/>
</dbReference>
<keyword evidence="2" id="KW-0645">Protease</keyword>
<gene>
    <name evidence="10" type="ORF">DGAL_LOCUS5420</name>
</gene>
<dbReference type="PROSITE" id="PS00640">
    <property type="entry name" value="THIOL_PROTEASE_ASN"/>
    <property type="match status" value="1"/>
</dbReference>
<dbReference type="PROSITE" id="PS00139">
    <property type="entry name" value="THIOL_PROTEASE_CYS"/>
    <property type="match status" value="1"/>
</dbReference>